<dbReference type="RefSeq" id="WP_377963128.1">
    <property type="nucleotide sequence ID" value="NZ_JBHZOL010000042.1"/>
</dbReference>
<dbReference type="EMBL" id="JBHZOL010000042">
    <property type="protein sequence ID" value="MFE4105896.1"/>
    <property type="molecule type" value="Genomic_DNA"/>
</dbReference>
<evidence type="ECO:0000256" key="1">
    <source>
        <dbReference type="ARBA" id="ARBA00022801"/>
    </source>
</evidence>
<proteinExistence type="predicted"/>
<evidence type="ECO:0000313" key="4">
    <source>
        <dbReference type="Proteomes" id="UP001600165"/>
    </source>
</evidence>
<protein>
    <submittedName>
        <fullName evidence="3">Cysteine hydrolase family protein</fullName>
    </submittedName>
</protein>
<dbReference type="SUPFAM" id="SSF52499">
    <property type="entry name" value="Isochorismatase-like hydrolases"/>
    <property type="match status" value="1"/>
</dbReference>
<dbReference type="Proteomes" id="UP001600165">
    <property type="component" value="Unassembled WGS sequence"/>
</dbReference>
<keyword evidence="1 3" id="KW-0378">Hydrolase</keyword>
<evidence type="ECO:0000259" key="2">
    <source>
        <dbReference type="Pfam" id="PF00857"/>
    </source>
</evidence>
<dbReference type="InterPro" id="IPR036380">
    <property type="entry name" value="Isochorismatase-like_sf"/>
</dbReference>
<dbReference type="PANTHER" id="PTHR43540">
    <property type="entry name" value="PEROXYUREIDOACRYLATE/UREIDOACRYLATE AMIDOHYDROLASE-RELATED"/>
    <property type="match status" value="1"/>
</dbReference>
<gene>
    <name evidence="3" type="ORF">ACFVKH_06390</name>
</gene>
<comment type="caution">
    <text evidence="3">The sequence shown here is derived from an EMBL/GenBank/DDBJ whole genome shotgun (WGS) entry which is preliminary data.</text>
</comment>
<dbReference type="GO" id="GO:0016787">
    <property type="term" value="F:hydrolase activity"/>
    <property type="evidence" value="ECO:0007669"/>
    <property type="project" value="UniProtKB-KW"/>
</dbReference>
<keyword evidence="4" id="KW-1185">Reference proteome</keyword>
<dbReference type="InterPro" id="IPR050272">
    <property type="entry name" value="Isochorismatase-like_hydrls"/>
</dbReference>
<evidence type="ECO:0000313" key="3">
    <source>
        <dbReference type="EMBL" id="MFE4105896.1"/>
    </source>
</evidence>
<name>A0ABW6ICL2_9CYAN</name>
<dbReference type="CDD" id="cd00431">
    <property type="entry name" value="cysteine_hydrolases"/>
    <property type="match status" value="1"/>
</dbReference>
<dbReference type="Pfam" id="PF00857">
    <property type="entry name" value="Isochorismatase"/>
    <property type="match status" value="1"/>
</dbReference>
<dbReference type="PANTHER" id="PTHR43540:SF9">
    <property type="entry name" value="FAMILY HYDROLASE, PUTATIVE (AFU_ORTHOLOGUE AFUA_2G08700)-RELATED"/>
    <property type="match status" value="1"/>
</dbReference>
<accession>A0ABW6ICL2</accession>
<reference evidence="3 4" key="1">
    <citation type="submission" date="2024-10" db="EMBL/GenBank/DDBJ databases">
        <authorList>
            <person name="Ratan Roy A."/>
            <person name="Morales Sandoval P.H."/>
            <person name="De Los Santos Villalobos S."/>
            <person name="Chakraborty S."/>
            <person name="Mukherjee J."/>
        </authorList>
    </citation>
    <scope>NUCLEOTIDE SEQUENCE [LARGE SCALE GENOMIC DNA]</scope>
    <source>
        <strain evidence="3 4">S1</strain>
    </source>
</reference>
<organism evidence="3 4">
    <name type="scientific">Almyronema epifaneia S1</name>
    <dbReference type="NCBI Taxonomy" id="2991925"/>
    <lineage>
        <taxon>Bacteria</taxon>
        <taxon>Bacillati</taxon>
        <taxon>Cyanobacteriota</taxon>
        <taxon>Cyanophyceae</taxon>
        <taxon>Nodosilineales</taxon>
        <taxon>Nodosilineaceae</taxon>
        <taxon>Almyronema</taxon>
        <taxon>Almyronema epifaneia</taxon>
    </lineage>
</organism>
<dbReference type="InterPro" id="IPR000868">
    <property type="entry name" value="Isochorismatase-like_dom"/>
</dbReference>
<feature type="domain" description="Isochorismatase-like" evidence="2">
    <location>
        <begin position="18"/>
        <end position="206"/>
    </location>
</feature>
<dbReference type="Gene3D" id="3.40.50.850">
    <property type="entry name" value="Isochorismatase-like"/>
    <property type="match status" value="1"/>
</dbReference>
<sequence length="226" mass="24617">MVLVKTYTHPFELPLNQTAVLIIDMQNDFCHPDGFNGSALDLDLSQIRAIIPAIQTLLSWARQTGVKVIFTRESHAPDLGDLSPSKQTRYANAGSPIGQLGKMGRFLVQGEAGTRIIDELQPLPTEWQLDKPAHSCFVQTALDQALQAAQITHLLIAGVTTECCVLATYRHASDLGYYCLLLEDCCAAFTPHDHNATIHILQSEGGVLGWVGHSAQLYQATPVSLA</sequence>